<gene>
    <name evidence="7" type="ORF">GS399_05845</name>
</gene>
<dbReference type="InterPro" id="IPR051326">
    <property type="entry name" value="Kynurenine-oxoglutarate_AT"/>
</dbReference>
<dbReference type="RefSeq" id="WP_160843658.1">
    <property type="nucleotide sequence ID" value="NZ_WVHT01000002.1"/>
</dbReference>
<dbReference type="Gene3D" id="3.90.1150.10">
    <property type="entry name" value="Aspartate Aminotransferase, domain 1"/>
    <property type="match status" value="1"/>
</dbReference>
<keyword evidence="5" id="KW-0663">Pyridoxal phosphate</keyword>
<evidence type="ECO:0000256" key="2">
    <source>
        <dbReference type="ARBA" id="ARBA00007441"/>
    </source>
</evidence>
<keyword evidence="4 7" id="KW-0808">Transferase</keyword>
<evidence type="ECO:0000256" key="1">
    <source>
        <dbReference type="ARBA" id="ARBA00001933"/>
    </source>
</evidence>
<dbReference type="InterPro" id="IPR015422">
    <property type="entry name" value="PyrdxlP-dep_Trfase_small"/>
</dbReference>
<organism evidence="7 8">
    <name type="scientific">Hufsiella arboris</name>
    <dbReference type="NCBI Taxonomy" id="2695275"/>
    <lineage>
        <taxon>Bacteria</taxon>
        <taxon>Pseudomonadati</taxon>
        <taxon>Bacteroidota</taxon>
        <taxon>Sphingobacteriia</taxon>
        <taxon>Sphingobacteriales</taxon>
        <taxon>Sphingobacteriaceae</taxon>
        <taxon>Hufsiella</taxon>
    </lineage>
</organism>
<name>A0A7K1Y8U4_9SPHI</name>
<evidence type="ECO:0000313" key="7">
    <source>
        <dbReference type="EMBL" id="MXV50489.1"/>
    </source>
</evidence>
<proteinExistence type="inferred from homology"/>
<sequence length="380" mass="42994">MLYLHSKLPATGTTIFTVMSQLAAETGAINLSQGFPDYDCDPELTELVVSSFKAGHNQYAPMAGVMKLRERIAEKNELLYQAQYNPDSEITVTAGGTQALFSAIGSTIRPDDEVIVFEPAYDSYAPAVRLFGGVVKTFKLDPPYKIDWDNVKKAINSHTRMIILNSPNNPTGSILKQKDIDQLIRITKGTDILILSDEVYEHLIYDGEKHLSMALFPELAERSFICASFGKLLHTTGWKIGYCLAPAALMTEFRKVHQYEVFSVNTPLQHAIADYLKDEEVYLRLLGFFQEKRDFFRKLMNETKFDLLPCSGSYFQMASYKNVSNEPDFDLAMRLTRDFGVASIPESAFYSSKTDHGLLRFCFAKKQETLEKAVERLLKF</sequence>
<protein>
    <submittedName>
        <fullName evidence="7">Aminotransferase class I/II-fold pyridoxal phosphate-dependent enzyme</fullName>
    </submittedName>
</protein>
<evidence type="ECO:0000256" key="5">
    <source>
        <dbReference type="ARBA" id="ARBA00022898"/>
    </source>
</evidence>
<dbReference type="PANTHER" id="PTHR43807:SF20">
    <property type="entry name" value="FI04487P"/>
    <property type="match status" value="1"/>
</dbReference>
<evidence type="ECO:0000256" key="3">
    <source>
        <dbReference type="ARBA" id="ARBA00022576"/>
    </source>
</evidence>
<dbReference type="GO" id="GO:0030170">
    <property type="term" value="F:pyridoxal phosphate binding"/>
    <property type="evidence" value="ECO:0007669"/>
    <property type="project" value="InterPro"/>
</dbReference>
<dbReference type="InterPro" id="IPR004839">
    <property type="entry name" value="Aminotransferase_I/II_large"/>
</dbReference>
<dbReference type="EMBL" id="WVHT01000002">
    <property type="protein sequence ID" value="MXV50489.1"/>
    <property type="molecule type" value="Genomic_DNA"/>
</dbReference>
<dbReference type="SUPFAM" id="SSF53383">
    <property type="entry name" value="PLP-dependent transferases"/>
    <property type="match status" value="1"/>
</dbReference>
<dbReference type="GO" id="GO:0016212">
    <property type="term" value="F:kynurenine-oxoglutarate transaminase activity"/>
    <property type="evidence" value="ECO:0007669"/>
    <property type="project" value="TreeGrafter"/>
</dbReference>
<comment type="caution">
    <text evidence="7">The sequence shown here is derived from an EMBL/GenBank/DDBJ whole genome shotgun (WGS) entry which is preliminary data.</text>
</comment>
<dbReference type="FunFam" id="3.40.640.10:FF:000033">
    <property type="entry name" value="Aspartate aminotransferase"/>
    <property type="match status" value="1"/>
</dbReference>
<dbReference type="InterPro" id="IPR015421">
    <property type="entry name" value="PyrdxlP-dep_Trfase_major"/>
</dbReference>
<accession>A0A7K1Y8U4</accession>
<dbReference type="Proteomes" id="UP000466586">
    <property type="component" value="Unassembled WGS sequence"/>
</dbReference>
<dbReference type="GO" id="GO:0005737">
    <property type="term" value="C:cytoplasm"/>
    <property type="evidence" value="ECO:0007669"/>
    <property type="project" value="TreeGrafter"/>
</dbReference>
<reference evidence="7 8" key="1">
    <citation type="submission" date="2019-11" db="EMBL/GenBank/DDBJ databases">
        <title>Pedobacter sp. HMF7647 Genome sequencing and assembly.</title>
        <authorList>
            <person name="Kang H."/>
            <person name="Kim H."/>
            <person name="Joh K."/>
        </authorList>
    </citation>
    <scope>NUCLEOTIDE SEQUENCE [LARGE SCALE GENOMIC DNA]</scope>
    <source>
        <strain evidence="7 8">HMF7647</strain>
    </source>
</reference>
<dbReference type="NCBIfam" id="NF009079">
    <property type="entry name" value="PRK12414.1"/>
    <property type="match status" value="1"/>
</dbReference>
<dbReference type="Gene3D" id="3.40.640.10">
    <property type="entry name" value="Type I PLP-dependent aspartate aminotransferase-like (Major domain)"/>
    <property type="match status" value="1"/>
</dbReference>
<evidence type="ECO:0000259" key="6">
    <source>
        <dbReference type="Pfam" id="PF00155"/>
    </source>
</evidence>
<comment type="cofactor">
    <cofactor evidence="1">
        <name>pyridoxal 5'-phosphate</name>
        <dbReference type="ChEBI" id="CHEBI:597326"/>
    </cofactor>
</comment>
<dbReference type="Pfam" id="PF00155">
    <property type="entry name" value="Aminotran_1_2"/>
    <property type="match status" value="1"/>
</dbReference>
<dbReference type="NCBIfam" id="NF006569">
    <property type="entry name" value="PRK09082.1"/>
    <property type="match status" value="1"/>
</dbReference>
<evidence type="ECO:0000256" key="4">
    <source>
        <dbReference type="ARBA" id="ARBA00022679"/>
    </source>
</evidence>
<keyword evidence="3 7" id="KW-0032">Aminotransferase</keyword>
<dbReference type="AlphaFoldDB" id="A0A7K1Y8U4"/>
<comment type="similarity">
    <text evidence="2">Belongs to the class-I pyridoxal-phosphate-dependent aminotransferase family.</text>
</comment>
<evidence type="ECO:0000313" key="8">
    <source>
        <dbReference type="Proteomes" id="UP000466586"/>
    </source>
</evidence>
<dbReference type="PANTHER" id="PTHR43807">
    <property type="entry name" value="FI04487P"/>
    <property type="match status" value="1"/>
</dbReference>
<feature type="domain" description="Aminotransferase class I/classII large" evidence="6">
    <location>
        <begin position="28"/>
        <end position="377"/>
    </location>
</feature>
<keyword evidence="8" id="KW-1185">Reference proteome</keyword>
<dbReference type="InterPro" id="IPR015424">
    <property type="entry name" value="PyrdxlP-dep_Trfase"/>
</dbReference>
<dbReference type="CDD" id="cd00609">
    <property type="entry name" value="AAT_like"/>
    <property type="match status" value="1"/>
</dbReference>